<evidence type="ECO:0000313" key="1">
    <source>
        <dbReference type="EMBL" id="GGE18340.1"/>
    </source>
</evidence>
<keyword evidence="2" id="KW-1185">Reference proteome</keyword>
<dbReference type="Proteomes" id="UP000635071">
    <property type="component" value="Unassembled WGS sequence"/>
</dbReference>
<comment type="caution">
    <text evidence="1">The sequence shown here is derived from an EMBL/GenBank/DDBJ whole genome shotgun (WGS) entry which is preliminary data.</text>
</comment>
<gene>
    <name evidence="1" type="ORF">GCM10011529_26000</name>
</gene>
<dbReference type="EMBL" id="BMJM01000010">
    <property type="protein sequence ID" value="GGE18340.1"/>
    <property type="molecule type" value="Genomic_DNA"/>
</dbReference>
<organism evidence="1 2">
    <name type="scientific">Sandarakinorhabdus glacialis</name>
    <dbReference type="NCBI Taxonomy" id="1614636"/>
    <lineage>
        <taxon>Bacteria</taxon>
        <taxon>Pseudomonadati</taxon>
        <taxon>Pseudomonadota</taxon>
        <taxon>Alphaproteobacteria</taxon>
        <taxon>Sphingomonadales</taxon>
        <taxon>Sphingosinicellaceae</taxon>
        <taxon>Sandarakinorhabdus</taxon>
    </lineage>
</organism>
<reference evidence="1" key="1">
    <citation type="journal article" date="2014" name="Int. J. Syst. Evol. Microbiol.">
        <title>Complete genome sequence of Corynebacterium casei LMG S-19264T (=DSM 44701T), isolated from a smear-ripened cheese.</title>
        <authorList>
            <consortium name="US DOE Joint Genome Institute (JGI-PGF)"/>
            <person name="Walter F."/>
            <person name="Albersmeier A."/>
            <person name="Kalinowski J."/>
            <person name="Ruckert C."/>
        </authorList>
    </citation>
    <scope>NUCLEOTIDE SEQUENCE</scope>
    <source>
        <strain evidence="1">CGMCC 1.15519</strain>
    </source>
</reference>
<name>A0A916ZXT4_9SPHN</name>
<accession>A0A916ZXT4</accession>
<evidence type="ECO:0008006" key="3">
    <source>
        <dbReference type="Google" id="ProtNLM"/>
    </source>
</evidence>
<protein>
    <recommendedName>
        <fullName evidence="3">Glycine zipper domain-containing protein</fullName>
    </recommendedName>
</protein>
<sequence length="122" mass="12992">MVFGNTVLEKKKMMTIKMTVMALAAVTALSGCTTDQYGNRNTEGNRALTGAAIGAAGGAAVGALTGGNVLAGAALGSAAGAVLGVVTTDKNRYEDRSGQRYYYDDRGQYYYDRDNRKRYMNR</sequence>
<dbReference type="AlphaFoldDB" id="A0A916ZXT4"/>
<evidence type="ECO:0000313" key="2">
    <source>
        <dbReference type="Proteomes" id="UP000635071"/>
    </source>
</evidence>
<reference evidence="1" key="2">
    <citation type="submission" date="2020-09" db="EMBL/GenBank/DDBJ databases">
        <authorList>
            <person name="Sun Q."/>
            <person name="Zhou Y."/>
        </authorList>
    </citation>
    <scope>NUCLEOTIDE SEQUENCE</scope>
    <source>
        <strain evidence="1">CGMCC 1.15519</strain>
    </source>
</reference>
<proteinExistence type="predicted"/>